<sequence>MTVPNKFRLCAVLIFQTAITLSPTLAEAKTLLRFRGRAPTPTPQDIGHQHDTTATITRYPQLHCSPQSLPPDRRSLVAQFHFCRLGRRAFPIVAPRPQLHLDLLISRRTTFCPEQEEPQNTIRSAKSTLNSSNIAVIAIRNSPSTITFRQHRARAGSKSLSASKRSYSTDLG</sequence>
<proteinExistence type="predicted"/>
<dbReference type="Proteomes" id="UP000250078">
    <property type="component" value="Unassembled WGS sequence"/>
</dbReference>
<accession>A0ACC8EPN4</accession>
<dbReference type="EMBL" id="KV748245">
    <property type="protein sequence ID" value="OCK88255.1"/>
    <property type="molecule type" value="Genomic_DNA"/>
</dbReference>
<protein>
    <submittedName>
        <fullName evidence="1">Uncharacterized protein</fullName>
    </submittedName>
</protein>
<name>A0ACC8EPN4_9PEZI</name>
<keyword evidence="2" id="KW-1185">Reference proteome</keyword>
<evidence type="ECO:0000313" key="2">
    <source>
        <dbReference type="Proteomes" id="UP000250078"/>
    </source>
</evidence>
<organism evidence="1 2">
    <name type="scientific">Cenococcum geophilum 1.58</name>
    <dbReference type="NCBI Taxonomy" id="794803"/>
    <lineage>
        <taxon>Eukaryota</taxon>
        <taxon>Fungi</taxon>
        <taxon>Dikarya</taxon>
        <taxon>Ascomycota</taxon>
        <taxon>Pezizomycotina</taxon>
        <taxon>Dothideomycetes</taxon>
        <taxon>Pleosporomycetidae</taxon>
        <taxon>Gloniales</taxon>
        <taxon>Gloniaceae</taxon>
        <taxon>Cenococcum</taxon>
    </lineage>
</organism>
<gene>
    <name evidence="1" type="ORF">K441DRAFT_324338</name>
</gene>
<evidence type="ECO:0000313" key="1">
    <source>
        <dbReference type="EMBL" id="OCK88255.1"/>
    </source>
</evidence>
<reference evidence="1 2" key="1">
    <citation type="journal article" date="2016" name="Nat. Commun.">
        <title>Ectomycorrhizal ecology is imprinted in the genome of the dominant symbiotic fungus Cenococcum geophilum.</title>
        <authorList>
            <consortium name="DOE Joint Genome Institute"/>
            <person name="Peter M."/>
            <person name="Kohler A."/>
            <person name="Ohm R.A."/>
            <person name="Kuo A."/>
            <person name="Krutzmann J."/>
            <person name="Morin E."/>
            <person name="Arend M."/>
            <person name="Barry K.W."/>
            <person name="Binder M."/>
            <person name="Choi C."/>
            <person name="Clum A."/>
            <person name="Copeland A."/>
            <person name="Grisel N."/>
            <person name="Haridas S."/>
            <person name="Kipfer T."/>
            <person name="LaButti K."/>
            <person name="Lindquist E."/>
            <person name="Lipzen A."/>
            <person name="Maire R."/>
            <person name="Meier B."/>
            <person name="Mihaltcheva S."/>
            <person name="Molinier V."/>
            <person name="Murat C."/>
            <person name="Poggeler S."/>
            <person name="Quandt C.A."/>
            <person name="Sperisen C."/>
            <person name="Tritt A."/>
            <person name="Tisserant E."/>
            <person name="Crous P.W."/>
            <person name="Henrissat B."/>
            <person name="Nehls U."/>
            <person name="Egli S."/>
            <person name="Spatafora J.W."/>
            <person name="Grigoriev I.V."/>
            <person name="Martin F.M."/>
        </authorList>
    </citation>
    <scope>NUCLEOTIDE SEQUENCE [LARGE SCALE GENOMIC DNA]</scope>
    <source>
        <strain evidence="1 2">1.58</strain>
    </source>
</reference>